<dbReference type="AlphaFoldDB" id="A0A369AXJ5"/>
<dbReference type="InterPro" id="IPR010982">
    <property type="entry name" value="Lambda_DNA-bd_dom_sf"/>
</dbReference>
<dbReference type="Proteomes" id="UP000288197">
    <property type="component" value="Unassembled WGS sequence"/>
</dbReference>
<reference evidence="2 3" key="1">
    <citation type="submission" date="2017-05" db="EMBL/GenBank/DDBJ databases">
        <title>Vagococcus spp. assemblies.</title>
        <authorList>
            <person name="Gulvik C.A."/>
        </authorList>
    </citation>
    <scope>NUCLEOTIDE SEQUENCE [LARGE SCALE GENOMIC DNA]</scope>
    <source>
        <strain evidence="2 3">NCFB 2497</strain>
    </source>
</reference>
<dbReference type="GeneID" id="63147147"/>
<dbReference type="SUPFAM" id="SSF51182">
    <property type="entry name" value="RmlC-like cupins"/>
    <property type="match status" value="1"/>
</dbReference>
<keyword evidence="3" id="KW-1185">Reference proteome</keyword>
<dbReference type="Pfam" id="PF07883">
    <property type="entry name" value="Cupin_2"/>
    <property type="match status" value="1"/>
</dbReference>
<dbReference type="InterPro" id="IPR014710">
    <property type="entry name" value="RmlC-like_jellyroll"/>
</dbReference>
<dbReference type="GO" id="GO:0003677">
    <property type="term" value="F:DNA binding"/>
    <property type="evidence" value="ECO:0007669"/>
    <property type="project" value="UniProtKB-KW"/>
</dbReference>
<protein>
    <submittedName>
        <fullName evidence="2">Uncharacterized protein</fullName>
    </submittedName>
</protein>
<dbReference type="InterPro" id="IPR013096">
    <property type="entry name" value="Cupin_2"/>
</dbReference>
<keyword evidence="1" id="KW-0238">DNA-binding</keyword>
<evidence type="ECO:0000313" key="2">
    <source>
        <dbReference type="EMBL" id="RSU00339.1"/>
    </source>
</evidence>
<dbReference type="Gene3D" id="2.60.120.10">
    <property type="entry name" value="Jelly Rolls"/>
    <property type="match status" value="1"/>
</dbReference>
<dbReference type="Gene3D" id="1.10.260.40">
    <property type="entry name" value="lambda repressor-like DNA-binding domains"/>
    <property type="match status" value="1"/>
</dbReference>
<evidence type="ECO:0000256" key="1">
    <source>
        <dbReference type="ARBA" id="ARBA00023125"/>
    </source>
</evidence>
<dbReference type="InterPro" id="IPR001387">
    <property type="entry name" value="Cro/C1-type_HTH"/>
</dbReference>
<dbReference type="PROSITE" id="PS50943">
    <property type="entry name" value="HTH_CROC1"/>
    <property type="match status" value="1"/>
</dbReference>
<dbReference type="GO" id="GO:0005829">
    <property type="term" value="C:cytosol"/>
    <property type="evidence" value="ECO:0007669"/>
    <property type="project" value="TreeGrafter"/>
</dbReference>
<dbReference type="GO" id="GO:0003700">
    <property type="term" value="F:DNA-binding transcription factor activity"/>
    <property type="evidence" value="ECO:0007669"/>
    <property type="project" value="TreeGrafter"/>
</dbReference>
<organism evidence="2 3">
    <name type="scientific">Vagococcus fluvialis</name>
    <dbReference type="NCBI Taxonomy" id="2738"/>
    <lineage>
        <taxon>Bacteria</taxon>
        <taxon>Bacillati</taxon>
        <taxon>Bacillota</taxon>
        <taxon>Bacilli</taxon>
        <taxon>Lactobacillales</taxon>
        <taxon>Enterococcaceae</taxon>
        <taxon>Vagococcus</taxon>
    </lineage>
</organism>
<accession>A0A369AXJ5</accession>
<dbReference type="OrthoDB" id="9805856at2"/>
<dbReference type="InterPro" id="IPR011051">
    <property type="entry name" value="RmlC_Cupin_sf"/>
</dbReference>
<dbReference type="CDD" id="cd00093">
    <property type="entry name" value="HTH_XRE"/>
    <property type="match status" value="1"/>
</dbReference>
<dbReference type="SUPFAM" id="SSF47413">
    <property type="entry name" value="lambda repressor-like DNA-binding domains"/>
    <property type="match status" value="1"/>
</dbReference>
<comment type="caution">
    <text evidence="2">The sequence shown here is derived from an EMBL/GenBank/DDBJ whole genome shotgun (WGS) entry which is preliminary data.</text>
</comment>
<dbReference type="RefSeq" id="WP_114290238.1">
    <property type="nucleotide sequence ID" value="NZ_CP081459.1"/>
</dbReference>
<dbReference type="PANTHER" id="PTHR46797:SF1">
    <property type="entry name" value="METHYLPHOSPHONATE SYNTHASE"/>
    <property type="match status" value="1"/>
</dbReference>
<name>A0A369AXJ5_9ENTE</name>
<dbReference type="EMBL" id="NGJX01000012">
    <property type="protein sequence ID" value="RSU00339.1"/>
    <property type="molecule type" value="Genomic_DNA"/>
</dbReference>
<dbReference type="Pfam" id="PF01381">
    <property type="entry name" value="HTH_3"/>
    <property type="match status" value="1"/>
</dbReference>
<gene>
    <name evidence="2" type="ORF">CBF32_10775</name>
</gene>
<dbReference type="InterPro" id="IPR050807">
    <property type="entry name" value="TransReg_Diox_bact_type"/>
</dbReference>
<dbReference type="PANTHER" id="PTHR46797">
    <property type="entry name" value="HTH-TYPE TRANSCRIPTIONAL REGULATOR"/>
    <property type="match status" value="1"/>
</dbReference>
<sequence length="188" mass="21316">MDFKHLKDIRKSKNMTLATLGEKTGYTASFLSQIERGLNRPSIEALRKICDVLEIEVASLLASHNDVNHSSGIETYNGYKIFREPKETLYQPWQSSATYYHTLFNMPIHSENMIVSKIIIDAHSSSSGQLISHNLSEINYIISGKAAIDLTGEMQTLYEGDAIYLEPFTNHNVKNQTDEPLILFTLQF</sequence>
<proteinExistence type="predicted"/>
<dbReference type="SMART" id="SM00530">
    <property type="entry name" value="HTH_XRE"/>
    <property type="match status" value="1"/>
</dbReference>
<evidence type="ECO:0000313" key="3">
    <source>
        <dbReference type="Proteomes" id="UP000288197"/>
    </source>
</evidence>